<dbReference type="EMBL" id="LGTC01000001">
    <property type="protein sequence ID" value="KNY28503.1"/>
    <property type="molecule type" value="Genomic_DNA"/>
</dbReference>
<comment type="caution">
    <text evidence="2">The sequence shown here is derived from an EMBL/GenBank/DDBJ whole genome shotgun (WGS) entry which is preliminary data.</text>
</comment>
<proteinExistence type="predicted"/>
<dbReference type="Gene3D" id="3.30.1330.80">
    <property type="entry name" value="Hypothetical protein, similar to alpha- acetolactate decarboxylase, domain 2"/>
    <property type="match status" value="1"/>
</dbReference>
<dbReference type="STRING" id="398512.Bccel_3777"/>
<dbReference type="eggNOG" id="COG1661">
    <property type="taxonomic scope" value="Bacteria"/>
</dbReference>
<sequence length="146" mass="16210">MQYREGTMGRIFVVKVEDGDELIESIKKVAEEEEIKTAAFIMLGALKGASYVSGPKEPVLPPEQIWRSFSDGREIMGVGTIYKSDNEPSIHLHISIGKGEEAHVGCLREAGQVYIVVEAVIFEINGIEAERIFDKNLGLKTIKFIN</sequence>
<dbReference type="SUPFAM" id="SSF117856">
    <property type="entry name" value="AF0104/ALDC/Ptd012-like"/>
    <property type="match status" value="1"/>
</dbReference>
<dbReference type="PANTHER" id="PTHR34988">
    <property type="entry name" value="PROTEIN, PUTATIVE-RELATED"/>
    <property type="match status" value="1"/>
</dbReference>
<reference evidence="3" key="1">
    <citation type="submission" date="2015-07" db="EMBL/GenBank/DDBJ databases">
        <title>Near-Complete Genome Sequence of the Cellulolytic Bacterium Bacteroides (Pseudobacteroides) cellulosolvens ATCC 35603.</title>
        <authorList>
            <person name="Dassa B."/>
            <person name="Utturkar S.M."/>
            <person name="Klingeman D.M."/>
            <person name="Hurt R.A."/>
            <person name="Keller M."/>
            <person name="Xu J."/>
            <person name="Reddy Y.H.K."/>
            <person name="Borovok I."/>
            <person name="Grinberg I.R."/>
            <person name="Lamed R."/>
            <person name="Zhivin O."/>
            <person name="Bayer E.A."/>
            <person name="Brown S.D."/>
        </authorList>
    </citation>
    <scope>NUCLEOTIDE SEQUENCE [LARGE SCALE GENOMIC DNA]</scope>
    <source>
        <strain evidence="3">DSM 2933</strain>
    </source>
</reference>
<feature type="domain" description="PPC" evidence="1">
    <location>
        <begin position="6"/>
        <end position="145"/>
    </location>
</feature>
<dbReference type="PANTHER" id="PTHR34988:SF1">
    <property type="entry name" value="DNA-BINDING PROTEIN"/>
    <property type="match status" value="1"/>
</dbReference>
<dbReference type="Proteomes" id="UP000036923">
    <property type="component" value="Unassembled WGS sequence"/>
</dbReference>
<accession>A0A0L6JRU0</accession>
<evidence type="ECO:0000259" key="1">
    <source>
        <dbReference type="PROSITE" id="PS51742"/>
    </source>
</evidence>
<protein>
    <recommendedName>
        <fullName evidence="1">PPC domain-containing protein</fullName>
    </recommendedName>
</protein>
<keyword evidence="3" id="KW-1185">Reference proteome</keyword>
<dbReference type="Pfam" id="PF03479">
    <property type="entry name" value="PCC"/>
    <property type="match status" value="1"/>
</dbReference>
<dbReference type="PROSITE" id="PS51742">
    <property type="entry name" value="PPC"/>
    <property type="match status" value="1"/>
</dbReference>
<gene>
    <name evidence="2" type="ORF">Bccel_3777</name>
</gene>
<dbReference type="CDD" id="cd11378">
    <property type="entry name" value="DUF296"/>
    <property type="match status" value="1"/>
</dbReference>
<dbReference type="RefSeq" id="WP_036936858.1">
    <property type="nucleotide sequence ID" value="NZ_JQKC01000002.1"/>
</dbReference>
<evidence type="ECO:0000313" key="3">
    <source>
        <dbReference type="Proteomes" id="UP000036923"/>
    </source>
</evidence>
<evidence type="ECO:0000313" key="2">
    <source>
        <dbReference type="EMBL" id="KNY28503.1"/>
    </source>
</evidence>
<dbReference type="OrthoDB" id="9798999at2"/>
<dbReference type="AlphaFoldDB" id="A0A0L6JRU0"/>
<dbReference type="InterPro" id="IPR005175">
    <property type="entry name" value="PPC_dom"/>
</dbReference>
<organism evidence="2 3">
    <name type="scientific">Pseudobacteroides cellulosolvens ATCC 35603 = DSM 2933</name>
    <dbReference type="NCBI Taxonomy" id="398512"/>
    <lineage>
        <taxon>Bacteria</taxon>
        <taxon>Bacillati</taxon>
        <taxon>Bacillota</taxon>
        <taxon>Clostridia</taxon>
        <taxon>Eubacteriales</taxon>
        <taxon>Oscillospiraceae</taxon>
        <taxon>Pseudobacteroides</taxon>
    </lineage>
</organism>
<name>A0A0L6JRU0_9FIRM</name>